<evidence type="ECO:0000256" key="1">
    <source>
        <dbReference type="SAM" id="SignalP"/>
    </source>
</evidence>
<keyword evidence="3" id="KW-1185">Reference proteome</keyword>
<keyword evidence="1" id="KW-0732">Signal</keyword>
<reference evidence="3" key="1">
    <citation type="journal article" date="2019" name="Int. J. Syst. Evol. Microbiol.">
        <title>The Global Catalogue of Microorganisms (GCM) 10K type strain sequencing project: providing services to taxonomists for standard genome sequencing and annotation.</title>
        <authorList>
            <consortium name="The Broad Institute Genomics Platform"/>
            <consortium name="The Broad Institute Genome Sequencing Center for Infectious Disease"/>
            <person name="Wu L."/>
            <person name="Ma J."/>
        </authorList>
    </citation>
    <scope>NUCLEOTIDE SEQUENCE [LARGE SCALE GENOMIC DNA]</scope>
    <source>
        <strain evidence="3">JCM 17338</strain>
    </source>
</reference>
<comment type="caution">
    <text evidence="2">The sequence shown here is derived from an EMBL/GenBank/DDBJ whole genome shotgun (WGS) entry which is preliminary data.</text>
</comment>
<dbReference type="Proteomes" id="UP001501081">
    <property type="component" value="Unassembled WGS sequence"/>
</dbReference>
<gene>
    <name evidence="2" type="ORF">GCM10022246_18680</name>
</gene>
<dbReference type="EMBL" id="BAABAK010000010">
    <property type="protein sequence ID" value="GAA3966002.1"/>
    <property type="molecule type" value="Genomic_DNA"/>
</dbReference>
<evidence type="ECO:0000313" key="3">
    <source>
        <dbReference type="Proteomes" id="UP001501081"/>
    </source>
</evidence>
<feature type="signal peptide" evidence="1">
    <location>
        <begin position="1"/>
        <end position="19"/>
    </location>
</feature>
<organism evidence="2 3">
    <name type="scientific">Pedobacter ginsengiterrae</name>
    <dbReference type="NCBI Taxonomy" id="871696"/>
    <lineage>
        <taxon>Bacteria</taxon>
        <taxon>Pseudomonadati</taxon>
        <taxon>Bacteroidota</taxon>
        <taxon>Sphingobacteriia</taxon>
        <taxon>Sphingobacteriales</taxon>
        <taxon>Sphingobacteriaceae</taxon>
        <taxon>Pedobacter</taxon>
    </lineage>
</organism>
<dbReference type="RefSeq" id="WP_316755678.1">
    <property type="nucleotide sequence ID" value="NZ_BAABAK010000010.1"/>
</dbReference>
<protein>
    <submittedName>
        <fullName evidence="2">Uncharacterized protein</fullName>
    </submittedName>
</protein>
<accession>A0ABP7PI37</accession>
<evidence type="ECO:0000313" key="2">
    <source>
        <dbReference type="EMBL" id="GAA3966002.1"/>
    </source>
</evidence>
<proteinExistence type="predicted"/>
<name>A0ABP7PI37_9SPHI</name>
<dbReference type="Gene3D" id="3.40.50.10610">
    <property type="entry name" value="ABC-type transport auxiliary lipoprotein component"/>
    <property type="match status" value="1"/>
</dbReference>
<sequence length="281" mass="30691">MKKLLLIIAIAICSFGTQAQTKTAAVPDVILKTNGEELKGKITKINDDGVSFVYTGETLEYAIKKSDILKITHSSGRVELFSQTLPAQDRQKDAVSMTATPADHHNKIAVLPFTFLMDNQPGAEQVGLKAQEDAIGMLSKHSDGYTILDARTTNATLVQAGVTRDKMIGYTMKNLCDILGVEYIIDGSVIQAKGYQTSTSGANGNTKVKRDDGDKIKDVSSSSTVYSNAVQRYDVSVSLHIYMDNNASIYNESHKAFLSNTDGSYSGPLEYLLKRCPLYRK</sequence>
<feature type="chain" id="PRO_5046810656" evidence="1">
    <location>
        <begin position="20"/>
        <end position="281"/>
    </location>
</feature>